<dbReference type="SUPFAM" id="SSF46689">
    <property type="entry name" value="Homeodomain-like"/>
    <property type="match status" value="1"/>
</dbReference>
<dbReference type="RefSeq" id="WP_344298649.1">
    <property type="nucleotide sequence ID" value="NZ_BAAAQW010000003.1"/>
</dbReference>
<evidence type="ECO:0000313" key="8">
    <source>
        <dbReference type="Proteomes" id="UP001500432"/>
    </source>
</evidence>
<protein>
    <submittedName>
        <fullName evidence="7">TetR family transcriptional regulator C-terminal domain-containing protein</fullName>
    </submittedName>
</protein>
<evidence type="ECO:0000256" key="5">
    <source>
        <dbReference type="PROSITE-ProRule" id="PRU00335"/>
    </source>
</evidence>
<dbReference type="InterPro" id="IPR009057">
    <property type="entry name" value="Homeodomain-like_sf"/>
</dbReference>
<dbReference type="EMBL" id="BAAAQW010000003">
    <property type="protein sequence ID" value="GAA2198357.1"/>
    <property type="molecule type" value="Genomic_DNA"/>
</dbReference>
<organism evidence="7 8">
    <name type="scientific">Sinomonas flava</name>
    <dbReference type="NCBI Taxonomy" id="496857"/>
    <lineage>
        <taxon>Bacteria</taxon>
        <taxon>Bacillati</taxon>
        <taxon>Actinomycetota</taxon>
        <taxon>Actinomycetes</taxon>
        <taxon>Micrococcales</taxon>
        <taxon>Micrococcaceae</taxon>
        <taxon>Sinomonas</taxon>
    </lineage>
</organism>
<evidence type="ECO:0000256" key="4">
    <source>
        <dbReference type="ARBA" id="ARBA00023163"/>
    </source>
</evidence>
<gene>
    <name evidence="7" type="ORF">GCM10009849_10750</name>
</gene>
<dbReference type="PROSITE" id="PS50977">
    <property type="entry name" value="HTH_TETR_2"/>
    <property type="match status" value="1"/>
</dbReference>
<keyword evidence="3 5" id="KW-0238">DNA-binding</keyword>
<sequence length="211" mass="22319">MPRRVDAAERRREVVDAVKRIVVADGLARVSLREVAGEADLVVGSVRHYFATSSDLLICAFDDVIDSVLTRVLAASPLGRGSGHPGAEGLVAQLCQLLPLDEERAVDLCVWSEFKLAARTRPELAATAERGHRSLAAALGGAVRSLRPELPDEELVVEAERLLATVEGLGLHALLQGRWLDAALCLAVVRAQVASLAAASPRLSGSSAGIH</sequence>
<evidence type="ECO:0000256" key="3">
    <source>
        <dbReference type="ARBA" id="ARBA00023125"/>
    </source>
</evidence>
<keyword evidence="2" id="KW-0805">Transcription regulation</keyword>
<dbReference type="InterPro" id="IPR036271">
    <property type="entry name" value="Tet_transcr_reg_TetR-rel_C_sf"/>
</dbReference>
<reference evidence="8" key="1">
    <citation type="journal article" date="2019" name="Int. J. Syst. Evol. Microbiol.">
        <title>The Global Catalogue of Microorganisms (GCM) 10K type strain sequencing project: providing services to taxonomists for standard genome sequencing and annotation.</title>
        <authorList>
            <consortium name="The Broad Institute Genomics Platform"/>
            <consortium name="The Broad Institute Genome Sequencing Center for Infectious Disease"/>
            <person name="Wu L."/>
            <person name="Ma J."/>
        </authorList>
    </citation>
    <scope>NUCLEOTIDE SEQUENCE [LARGE SCALE GENOMIC DNA]</scope>
    <source>
        <strain evidence="8">JCM 16034</strain>
    </source>
</reference>
<dbReference type="SUPFAM" id="SSF48498">
    <property type="entry name" value="Tetracyclin repressor-like, C-terminal domain"/>
    <property type="match status" value="1"/>
</dbReference>
<keyword evidence="4" id="KW-0804">Transcription</keyword>
<dbReference type="Pfam" id="PF13977">
    <property type="entry name" value="TetR_C_6"/>
    <property type="match status" value="1"/>
</dbReference>
<evidence type="ECO:0000256" key="2">
    <source>
        <dbReference type="ARBA" id="ARBA00023015"/>
    </source>
</evidence>
<keyword evidence="1" id="KW-0678">Repressor</keyword>
<comment type="caution">
    <text evidence="7">The sequence shown here is derived from an EMBL/GenBank/DDBJ whole genome shotgun (WGS) entry which is preliminary data.</text>
</comment>
<dbReference type="InterPro" id="IPR039538">
    <property type="entry name" value="BetI_C"/>
</dbReference>
<dbReference type="InterPro" id="IPR001647">
    <property type="entry name" value="HTH_TetR"/>
</dbReference>
<name>A0ABP5NJP4_9MICC</name>
<dbReference type="Gene3D" id="1.10.357.10">
    <property type="entry name" value="Tetracycline Repressor, domain 2"/>
    <property type="match status" value="1"/>
</dbReference>
<evidence type="ECO:0000256" key="1">
    <source>
        <dbReference type="ARBA" id="ARBA00022491"/>
    </source>
</evidence>
<feature type="domain" description="HTH tetR-type" evidence="6">
    <location>
        <begin position="8"/>
        <end position="68"/>
    </location>
</feature>
<evidence type="ECO:0000259" key="6">
    <source>
        <dbReference type="PROSITE" id="PS50977"/>
    </source>
</evidence>
<dbReference type="Proteomes" id="UP001500432">
    <property type="component" value="Unassembled WGS sequence"/>
</dbReference>
<evidence type="ECO:0000313" key="7">
    <source>
        <dbReference type="EMBL" id="GAA2198357.1"/>
    </source>
</evidence>
<keyword evidence="8" id="KW-1185">Reference proteome</keyword>
<accession>A0ABP5NJP4</accession>
<proteinExistence type="predicted"/>
<feature type="DNA-binding region" description="H-T-H motif" evidence="5">
    <location>
        <begin position="31"/>
        <end position="50"/>
    </location>
</feature>